<proteinExistence type="predicted"/>
<evidence type="ECO:0000313" key="1">
    <source>
        <dbReference type="EMBL" id="MBB5180431.1"/>
    </source>
</evidence>
<dbReference type="Proteomes" id="UP000525923">
    <property type="component" value="Unassembled WGS sequence"/>
</dbReference>
<reference evidence="1 2" key="1">
    <citation type="submission" date="2020-08" db="EMBL/GenBank/DDBJ databases">
        <title>Genomic Encyclopedia of Type Strains, Phase IV (KMG-IV): sequencing the most valuable type-strain genomes for metagenomic binning, comparative biology and taxonomic classification.</title>
        <authorList>
            <person name="Goeker M."/>
        </authorList>
    </citation>
    <scope>NUCLEOTIDE SEQUENCE [LARGE SCALE GENOMIC DNA]</scope>
    <source>
        <strain evidence="1 2">DSM 15895</strain>
    </source>
</reference>
<dbReference type="AlphaFoldDB" id="A0A7W8FTV1"/>
<sequence>MKVKVNSRMPHPYEKYEKYENTELWKKIDQALDELVENQDIEEITKREYIVGYICKKVIETKELK</sequence>
<gene>
    <name evidence="1" type="ORF">HNQ44_001859</name>
</gene>
<accession>A0A7W8FTV1</accession>
<dbReference type="EMBL" id="JACHHE010000004">
    <property type="protein sequence ID" value="MBB5180431.1"/>
    <property type="molecule type" value="Genomic_DNA"/>
</dbReference>
<dbReference type="OrthoDB" id="2973379at2"/>
<keyword evidence="2" id="KW-1185">Reference proteome</keyword>
<protein>
    <submittedName>
        <fullName evidence="1">Uncharacterized protein</fullName>
    </submittedName>
</protein>
<evidence type="ECO:0000313" key="2">
    <source>
        <dbReference type="Proteomes" id="UP000525923"/>
    </source>
</evidence>
<name>A0A7W8FTV1_9BACL</name>
<organism evidence="1 2">
    <name type="scientific">Planococcus koreensis</name>
    <dbReference type="NCBI Taxonomy" id="112331"/>
    <lineage>
        <taxon>Bacteria</taxon>
        <taxon>Bacillati</taxon>
        <taxon>Bacillota</taxon>
        <taxon>Bacilli</taxon>
        <taxon>Bacillales</taxon>
        <taxon>Caryophanaceae</taxon>
        <taxon>Planococcus</taxon>
    </lineage>
</organism>
<comment type="caution">
    <text evidence="1">The sequence shown here is derived from an EMBL/GenBank/DDBJ whole genome shotgun (WGS) entry which is preliminary data.</text>
</comment>